<evidence type="ECO:0000313" key="1">
    <source>
        <dbReference type="EMBL" id="MDQ7910411.1"/>
    </source>
</evidence>
<dbReference type="InterPro" id="IPR012349">
    <property type="entry name" value="Split_barrel_FMN-bd"/>
</dbReference>
<dbReference type="GO" id="GO:0004733">
    <property type="term" value="F:pyridoxamine phosphate oxidase activity"/>
    <property type="evidence" value="ECO:0007669"/>
    <property type="project" value="UniProtKB-EC"/>
</dbReference>
<proteinExistence type="predicted"/>
<keyword evidence="2" id="KW-1185">Reference proteome</keyword>
<reference evidence="1 2" key="1">
    <citation type="submission" date="2023-08" db="EMBL/GenBank/DDBJ databases">
        <title>Phytohabitans sansha sp. nov., isolated from marine sediment.</title>
        <authorList>
            <person name="Zhao Y."/>
            <person name="Yi K."/>
        </authorList>
    </citation>
    <scope>NUCLEOTIDE SEQUENCE [LARGE SCALE GENOMIC DNA]</scope>
    <source>
        <strain evidence="1 2">ZYX-F-186</strain>
    </source>
</reference>
<accession>A0ABU0ZTP0</accession>
<comment type="caution">
    <text evidence="1">The sequence shown here is derived from an EMBL/GenBank/DDBJ whole genome shotgun (WGS) entry which is preliminary data.</text>
</comment>
<gene>
    <name evidence="1" type="ORF">RB614_38545</name>
</gene>
<dbReference type="Proteomes" id="UP001230908">
    <property type="component" value="Unassembled WGS sequence"/>
</dbReference>
<keyword evidence="1" id="KW-0560">Oxidoreductase</keyword>
<name>A0ABU0ZTP0_9ACTN</name>
<dbReference type="Gene3D" id="2.30.110.10">
    <property type="entry name" value="Electron Transport, Fmn-binding Protein, Chain A"/>
    <property type="match status" value="1"/>
</dbReference>
<dbReference type="EC" id="1.-.-.-" evidence="1"/>
<sequence>MSTVAERHGARELVWDTLAKASFAVLSYTTPRGEPRSSGVVYRLVDRKMYAAVAEDSWKARHIAVNGDVAVTVPVRRGGLMALLLPIPPATISFAATAIVHPAGALPPGPLAGELGPLLPPERRTSACLVEIVPRGHFVTYGVGVPLARMRVPALARARVPVAGRE</sequence>
<organism evidence="1 2">
    <name type="scientific">Phytohabitans maris</name>
    <dbReference type="NCBI Taxonomy" id="3071409"/>
    <lineage>
        <taxon>Bacteria</taxon>
        <taxon>Bacillati</taxon>
        <taxon>Actinomycetota</taxon>
        <taxon>Actinomycetes</taxon>
        <taxon>Micromonosporales</taxon>
        <taxon>Micromonosporaceae</taxon>
    </lineage>
</organism>
<dbReference type="EC" id="1.4.3.5" evidence="1"/>
<dbReference type="SUPFAM" id="SSF50475">
    <property type="entry name" value="FMN-binding split barrel"/>
    <property type="match status" value="1"/>
</dbReference>
<evidence type="ECO:0000313" key="2">
    <source>
        <dbReference type="Proteomes" id="UP001230908"/>
    </source>
</evidence>
<dbReference type="RefSeq" id="WP_308717659.1">
    <property type="nucleotide sequence ID" value="NZ_JAVHUY010000056.1"/>
</dbReference>
<dbReference type="EMBL" id="JAVHUY010000056">
    <property type="protein sequence ID" value="MDQ7910411.1"/>
    <property type="molecule type" value="Genomic_DNA"/>
</dbReference>
<protein>
    <submittedName>
        <fullName evidence="1">Pyridoxamine 5'-phosphate oxidase family protein</fullName>
        <ecNumber evidence="1">1.-.-.-</ecNumber>
        <ecNumber evidence="1">1.4.3.5</ecNumber>
    </submittedName>
</protein>